<proteinExistence type="predicted"/>
<accession>A0A918BB88</accession>
<evidence type="ECO:0008006" key="3">
    <source>
        <dbReference type="Google" id="ProtNLM"/>
    </source>
</evidence>
<reference evidence="1" key="2">
    <citation type="submission" date="2020-09" db="EMBL/GenBank/DDBJ databases">
        <authorList>
            <person name="Sun Q."/>
            <person name="Ohkuma M."/>
        </authorList>
    </citation>
    <scope>NUCLEOTIDE SEQUENCE</scope>
    <source>
        <strain evidence="1">JCM 3131</strain>
    </source>
</reference>
<protein>
    <recommendedName>
        <fullName evidence="3">Cell envelope biogenesis protein OmpA</fullName>
    </recommendedName>
</protein>
<keyword evidence="2" id="KW-1185">Reference proteome</keyword>
<reference evidence="1" key="1">
    <citation type="journal article" date="2014" name="Int. J. Syst. Evol. Microbiol.">
        <title>Complete genome sequence of Corynebacterium casei LMG S-19264T (=DSM 44701T), isolated from a smear-ripened cheese.</title>
        <authorList>
            <consortium name="US DOE Joint Genome Institute (JGI-PGF)"/>
            <person name="Walter F."/>
            <person name="Albersmeier A."/>
            <person name="Kalinowski J."/>
            <person name="Ruckert C."/>
        </authorList>
    </citation>
    <scope>NUCLEOTIDE SEQUENCE</scope>
    <source>
        <strain evidence="1">JCM 3131</strain>
    </source>
</reference>
<evidence type="ECO:0000313" key="1">
    <source>
        <dbReference type="EMBL" id="GGQ51832.1"/>
    </source>
</evidence>
<gene>
    <name evidence="1" type="ORF">GCM10010145_21480</name>
</gene>
<dbReference type="AlphaFoldDB" id="A0A918BB88"/>
<evidence type="ECO:0000313" key="2">
    <source>
        <dbReference type="Proteomes" id="UP000620156"/>
    </source>
</evidence>
<dbReference type="EMBL" id="BMQK01000003">
    <property type="protein sequence ID" value="GGQ51832.1"/>
    <property type="molecule type" value="Genomic_DNA"/>
</dbReference>
<sequence length="130" mass="14119">MSSVVDRPLSPYRSAVPSDAVDAGVFRIIADPRTPVFVSVHASGRRRYGYWQPFDARTNRGGCYVALPTDVCDRLHSAGRILLGDPLEDPGKTTYRVWPARTPAPAVRRPAAAVRIPVRPAPAGTRTLVA</sequence>
<name>A0A918BB88_9ACTN</name>
<organism evidence="1 2">
    <name type="scientific">Streptomyces ruber</name>
    <dbReference type="NCBI Taxonomy" id="83378"/>
    <lineage>
        <taxon>Bacteria</taxon>
        <taxon>Bacillati</taxon>
        <taxon>Actinomycetota</taxon>
        <taxon>Actinomycetes</taxon>
        <taxon>Kitasatosporales</taxon>
        <taxon>Streptomycetaceae</taxon>
        <taxon>Streptomyces</taxon>
    </lineage>
</organism>
<dbReference type="Proteomes" id="UP000620156">
    <property type="component" value="Unassembled WGS sequence"/>
</dbReference>
<dbReference type="RefSeq" id="WP_189216454.1">
    <property type="nucleotide sequence ID" value="NZ_BMQK01000003.1"/>
</dbReference>
<comment type="caution">
    <text evidence="1">The sequence shown here is derived from an EMBL/GenBank/DDBJ whole genome shotgun (WGS) entry which is preliminary data.</text>
</comment>